<evidence type="ECO:0000313" key="2">
    <source>
        <dbReference type="EMBL" id="KUF93519.1"/>
    </source>
</evidence>
<dbReference type="GO" id="GO:0042276">
    <property type="term" value="P:error-prone translesion synthesis"/>
    <property type="evidence" value="ECO:0007669"/>
    <property type="project" value="TreeGrafter"/>
</dbReference>
<evidence type="ECO:0000259" key="1">
    <source>
        <dbReference type="Pfam" id="PF24065"/>
    </source>
</evidence>
<accession>A0A0W8DB06</accession>
<protein>
    <recommendedName>
        <fullName evidence="1">DNA polymerase zeta catalytic subunit N-terminal domain-containing protein</fullName>
    </recommendedName>
</protein>
<dbReference type="GO" id="GO:0003887">
    <property type="term" value="F:DNA-directed DNA polymerase activity"/>
    <property type="evidence" value="ECO:0007669"/>
    <property type="project" value="TreeGrafter"/>
</dbReference>
<dbReference type="Pfam" id="PF24065">
    <property type="entry name" value="REV3_N"/>
    <property type="match status" value="1"/>
</dbReference>
<evidence type="ECO:0000313" key="3">
    <source>
        <dbReference type="Proteomes" id="UP000054636"/>
    </source>
</evidence>
<dbReference type="PANTHER" id="PTHR45812:SF1">
    <property type="entry name" value="DNA POLYMERASE ZETA CATALYTIC SUBUNIT"/>
    <property type="match status" value="1"/>
</dbReference>
<dbReference type="GO" id="GO:0016035">
    <property type="term" value="C:zeta DNA polymerase complex"/>
    <property type="evidence" value="ECO:0007669"/>
    <property type="project" value="InterPro"/>
</dbReference>
<dbReference type="AlphaFoldDB" id="A0A0W8DB06"/>
<proteinExistence type="predicted"/>
<reference evidence="2 3" key="1">
    <citation type="submission" date="2015-11" db="EMBL/GenBank/DDBJ databases">
        <title>Genomes and virulence difference between two physiological races of Phytophthora nicotianae.</title>
        <authorList>
            <person name="Liu H."/>
            <person name="Ma X."/>
            <person name="Yu H."/>
            <person name="Fang D."/>
            <person name="Li Y."/>
            <person name="Wang X."/>
            <person name="Wang W."/>
            <person name="Dong Y."/>
            <person name="Xiao B."/>
        </authorList>
    </citation>
    <scope>NUCLEOTIDE SEQUENCE [LARGE SCALE GENOMIC DNA]</scope>
    <source>
        <strain evidence="3">race 1</strain>
    </source>
</reference>
<dbReference type="EMBL" id="LNFP01000379">
    <property type="protein sequence ID" value="KUF93519.1"/>
    <property type="molecule type" value="Genomic_DNA"/>
</dbReference>
<dbReference type="Proteomes" id="UP000054636">
    <property type="component" value="Unassembled WGS sequence"/>
</dbReference>
<sequence length="306" mass="34016">MDDEDVEELRVEAVVVDYYMNSPLPVNAIKKIPTSPCYLRAREVPVVRIFGATPAGQKALIHVHGVYSVWATPEDLPLVGDIEDLLPPRPHEPIPLTPLEEESDPVDRLQLSLTPHPQPLRVNPKASPARAVAGNNRLWVFSPDPPTFAQILESSHTLGVDPLQIIPSLERLFLLTGANIRLWYAALPRSSVKARQHVLDTATSTRPLGRGFRSIDSFYLSKHCRLCGSIGNDTLCQECTANQQRSLLAIHTASTRHEKAVTALKVACTACADRGAFMNCHNVTCRVWNHIKLFEVDKATLTYQER</sequence>
<dbReference type="GO" id="GO:0005634">
    <property type="term" value="C:nucleus"/>
    <property type="evidence" value="ECO:0007669"/>
    <property type="project" value="TreeGrafter"/>
</dbReference>
<feature type="domain" description="DNA polymerase zeta catalytic subunit N-terminal" evidence="1">
    <location>
        <begin position="9"/>
        <end position="64"/>
    </location>
</feature>
<organism evidence="2 3">
    <name type="scientific">Phytophthora nicotianae</name>
    <name type="common">Potato buckeye rot agent</name>
    <name type="synonym">Phytophthora parasitica</name>
    <dbReference type="NCBI Taxonomy" id="4792"/>
    <lineage>
        <taxon>Eukaryota</taxon>
        <taxon>Sar</taxon>
        <taxon>Stramenopiles</taxon>
        <taxon>Oomycota</taxon>
        <taxon>Peronosporomycetes</taxon>
        <taxon>Peronosporales</taxon>
        <taxon>Peronosporaceae</taxon>
        <taxon>Phytophthora</taxon>
    </lineage>
</organism>
<gene>
    <name evidence="2" type="ORF">AM588_10008063</name>
</gene>
<name>A0A0W8DB06_PHYNI</name>
<dbReference type="PANTHER" id="PTHR45812">
    <property type="entry name" value="DNA POLYMERASE ZETA CATALYTIC SUBUNIT"/>
    <property type="match status" value="1"/>
</dbReference>
<dbReference type="GO" id="GO:0000724">
    <property type="term" value="P:double-strand break repair via homologous recombination"/>
    <property type="evidence" value="ECO:0007669"/>
    <property type="project" value="TreeGrafter"/>
</dbReference>
<dbReference type="InterPro" id="IPR056447">
    <property type="entry name" value="REV3_N"/>
</dbReference>
<dbReference type="InterPro" id="IPR030559">
    <property type="entry name" value="PolZ_Rev3"/>
</dbReference>
<comment type="caution">
    <text evidence="2">The sequence shown here is derived from an EMBL/GenBank/DDBJ whole genome shotgun (WGS) entry which is preliminary data.</text>
</comment>